<evidence type="ECO:0000313" key="12">
    <source>
        <dbReference type="EMBL" id="EKM59826.1"/>
    </source>
</evidence>
<feature type="binding site" description="axial binding residue" evidence="9">
    <location>
        <position position="479"/>
    </location>
    <ligand>
        <name>heme</name>
        <dbReference type="ChEBI" id="CHEBI:30413"/>
    </ligand>
    <ligandPart>
        <name>Fe</name>
        <dbReference type="ChEBI" id="CHEBI:18248"/>
    </ligandPart>
</feature>
<dbReference type="HOGENOM" id="CLU_001570_5_11_1"/>
<dbReference type="InParanoid" id="K5VAF7"/>
<dbReference type="AlphaFoldDB" id="K5VAF7"/>
<keyword evidence="11" id="KW-0472">Membrane</keyword>
<name>K5VAF7_PHACS</name>
<dbReference type="InterPro" id="IPR001128">
    <property type="entry name" value="Cyt_P450"/>
</dbReference>
<keyword evidence="8" id="KW-0503">Monooxygenase</keyword>
<dbReference type="InterPro" id="IPR050121">
    <property type="entry name" value="Cytochrome_P450_monoxygenase"/>
</dbReference>
<dbReference type="PRINTS" id="PR00385">
    <property type="entry name" value="P450"/>
</dbReference>
<dbReference type="Pfam" id="PF00067">
    <property type="entry name" value="p450"/>
    <property type="match status" value="1"/>
</dbReference>
<dbReference type="SUPFAM" id="SSF48264">
    <property type="entry name" value="Cytochrome P450"/>
    <property type="match status" value="1"/>
</dbReference>
<comment type="pathway">
    <text evidence="2">Secondary metabolite biosynthesis.</text>
</comment>
<evidence type="ECO:0000256" key="8">
    <source>
        <dbReference type="ARBA" id="ARBA00023033"/>
    </source>
</evidence>
<evidence type="ECO:0000256" key="2">
    <source>
        <dbReference type="ARBA" id="ARBA00005179"/>
    </source>
</evidence>
<dbReference type="GO" id="GO:0016705">
    <property type="term" value="F:oxidoreductase activity, acting on paired donors, with incorporation or reduction of molecular oxygen"/>
    <property type="evidence" value="ECO:0007669"/>
    <property type="project" value="InterPro"/>
</dbReference>
<dbReference type="InterPro" id="IPR002403">
    <property type="entry name" value="Cyt_P450_E_grp-IV"/>
</dbReference>
<dbReference type="Proteomes" id="UP000008370">
    <property type="component" value="Unassembled WGS sequence"/>
</dbReference>
<dbReference type="KEGG" id="pco:PHACADRAFT_206038"/>
<dbReference type="PANTHER" id="PTHR24305">
    <property type="entry name" value="CYTOCHROME P450"/>
    <property type="match status" value="1"/>
</dbReference>
<proteinExistence type="inferred from homology"/>
<dbReference type="EMBL" id="JH930469">
    <property type="protein sequence ID" value="EKM59826.1"/>
    <property type="molecule type" value="Genomic_DNA"/>
</dbReference>
<dbReference type="Gene3D" id="1.10.630.10">
    <property type="entry name" value="Cytochrome P450"/>
    <property type="match status" value="1"/>
</dbReference>
<dbReference type="PANTHER" id="PTHR24305:SF166">
    <property type="entry name" value="CYTOCHROME P450 12A4, MITOCHONDRIAL-RELATED"/>
    <property type="match status" value="1"/>
</dbReference>
<keyword evidence="13" id="KW-1185">Reference proteome</keyword>
<dbReference type="GO" id="GO:0005506">
    <property type="term" value="F:iron ion binding"/>
    <property type="evidence" value="ECO:0007669"/>
    <property type="project" value="InterPro"/>
</dbReference>
<sequence length="544" mass="61456">MDYLLIVYAIGALVALGLYKLVWLVWSTSTSLRHLPGPPNESLLRGNSKPIESEEDSVPQDRWVQQYGHTIAYRGLFSMRRLWTMDTRALNHIMTHHNIYQHPLHARYGLSRVVGPGVLMAEGDQHKHQRRVLNPAFGPAQIRELTEIFTDKSNQLRDCWFREISKNGGASAQVNALSWLGQVTLDVIGRAGFGYEFNALNPEGETNELSVAFSTLLSVPQQERRFFTFLQVIIPILRLIKSENDRKAEEAQATMRRIGMQLIREKKAAIMAETLEKGRGIERKDVKERDLLTLLIRANMATDIPQDQRLTDDEVLAQVPTFIVAGHETTSTATTWALFALAQWPEVQHKLRAELLQVATDSPTMDELNALPYLDAVVRETLRRHSPVPATMRAAVEDDVIPVGTPYTDRYGRVREHIEIRKGDLIFLPILALNRRKEIWGEDAHEFKPERWENIPEAAAGVPGVWGNQLTFIGGPRACIGYRFSLVETKALLFALVRAFEFELAVPAEVIKKRTGSITTRPVITGPDGKTKGSLPLIIRLYRA</sequence>
<feature type="region of interest" description="Disordered" evidence="10">
    <location>
        <begin position="37"/>
        <end position="56"/>
    </location>
</feature>
<keyword evidence="6" id="KW-0560">Oxidoreductase</keyword>
<comment type="cofactor">
    <cofactor evidence="1 9">
        <name>heme</name>
        <dbReference type="ChEBI" id="CHEBI:30413"/>
    </cofactor>
</comment>
<dbReference type="GeneID" id="18912414"/>
<gene>
    <name evidence="12" type="ORF">PHACADRAFT_206038</name>
</gene>
<keyword evidence="11" id="KW-0812">Transmembrane</keyword>
<keyword evidence="4 9" id="KW-0349">Heme</keyword>
<evidence type="ECO:0000256" key="11">
    <source>
        <dbReference type="SAM" id="Phobius"/>
    </source>
</evidence>
<evidence type="ECO:0008006" key="14">
    <source>
        <dbReference type="Google" id="ProtNLM"/>
    </source>
</evidence>
<evidence type="ECO:0000313" key="13">
    <source>
        <dbReference type="Proteomes" id="UP000008370"/>
    </source>
</evidence>
<dbReference type="CDD" id="cd11069">
    <property type="entry name" value="CYP_FUM15-like"/>
    <property type="match status" value="1"/>
</dbReference>
<keyword evidence="5 9" id="KW-0479">Metal-binding</keyword>
<comment type="similarity">
    <text evidence="3">Belongs to the cytochrome P450 family.</text>
</comment>
<dbReference type="GO" id="GO:0004497">
    <property type="term" value="F:monooxygenase activity"/>
    <property type="evidence" value="ECO:0007669"/>
    <property type="project" value="UniProtKB-KW"/>
</dbReference>
<reference evidence="12 13" key="1">
    <citation type="journal article" date="2012" name="BMC Genomics">
        <title>Comparative genomics of the white-rot fungi, Phanerochaete carnosa and P. chrysosporium, to elucidate the genetic basis of the distinct wood types they colonize.</title>
        <authorList>
            <person name="Suzuki H."/>
            <person name="MacDonald J."/>
            <person name="Syed K."/>
            <person name="Salamov A."/>
            <person name="Hori C."/>
            <person name="Aerts A."/>
            <person name="Henrissat B."/>
            <person name="Wiebenga A."/>
            <person name="vanKuyk P.A."/>
            <person name="Barry K."/>
            <person name="Lindquist E."/>
            <person name="LaButti K."/>
            <person name="Lapidus A."/>
            <person name="Lucas S."/>
            <person name="Coutinho P."/>
            <person name="Gong Y."/>
            <person name="Samejima M."/>
            <person name="Mahadevan R."/>
            <person name="Abou-Zaid M."/>
            <person name="de Vries R.P."/>
            <person name="Igarashi K."/>
            <person name="Yadav J.S."/>
            <person name="Grigoriev I.V."/>
            <person name="Master E.R."/>
        </authorList>
    </citation>
    <scope>NUCLEOTIDE SEQUENCE [LARGE SCALE GENOMIC DNA]</scope>
    <source>
        <strain evidence="12 13">HHB-10118-sp</strain>
    </source>
</reference>
<dbReference type="InterPro" id="IPR036396">
    <property type="entry name" value="Cyt_P450_sf"/>
</dbReference>
<evidence type="ECO:0000256" key="3">
    <source>
        <dbReference type="ARBA" id="ARBA00010617"/>
    </source>
</evidence>
<keyword evidence="7 9" id="KW-0408">Iron</keyword>
<dbReference type="GO" id="GO:0020037">
    <property type="term" value="F:heme binding"/>
    <property type="evidence" value="ECO:0007669"/>
    <property type="project" value="InterPro"/>
</dbReference>
<evidence type="ECO:0000256" key="10">
    <source>
        <dbReference type="SAM" id="MobiDB-lite"/>
    </source>
</evidence>
<evidence type="ECO:0000256" key="1">
    <source>
        <dbReference type="ARBA" id="ARBA00001971"/>
    </source>
</evidence>
<evidence type="ECO:0000256" key="4">
    <source>
        <dbReference type="ARBA" id="ARBA00022617"/>
    </source>
</evidence>
<evidence type="ECO:0000256" key="7">
    <source>
        <dbReference type="ARBA" id="ARBA00023004"/>
    </source>
</evidence>
<dbReference type="RefSeq" id="XP_007392379.1">
    <property type="nucleotide sequence ID" value="XM_007392317.1"/>
</dbReference>
<keyword evidence="11" id="KW-1133">Transmembrane helix</keyword>
<evidence type="ECO:0000256" key="6">
    <source>
        <dbReference type="ARBA" id="ARBA00023002"/>
    </source>
</evidence>
<dbReference type="PRINTS" id="PR00465">
    <property type="entry name" value="EP450IV"/>
</dbReference>
<organism evidence="12 13">
    <name type="scientific">Phanerochaete carnosa (strain HHB-10118-sp)</name>
    <name type="common">White-rot fungus</name>
    <name type="synonym">Peniophora carnosa</name>
    <dbReference type="NCBI Taxonomy" id="650164"/>
    <lineage>
        <taxon>Eukaryota</taxon>
        <taxon>Fungi</taxon>
        <taxon>Dikarya</taxon>
        <taxon>Basidiomycota</taxon>
        <taxon>Agaricomycotina</taxon>
        <taxon>Agaricomycetes</taxon>
        <taxon>Polyporales</taxon>
        <taxon>Phanerochaetaceae</taxon>
        <taxon>Phanerochaete</taxon>
    </lineage>
</organism>
<accession>K5VAF7</accession>
<dbReference type="OrthoDB" id="1470350at2759"/>
<protein>
    <recommendedName>
        <fullName evidence="14">Cytochrome P450</fullName>
    </recommendedName>
</protein>
<evidence type="ECO:0000256" key="9">
    <source>
        <dbReference type="PIRSR" id="PIRSR602403-1"/>
    </source>
</evidence>
<feature type="transmembrane region" description="Helical" evidence="11">
    <location>
        <begin position="6"/>
        <end position="26"/>
    </location>
</feature>
<evidence type="ECO:0000256" key="5">
    <source>
        <dbReference type="ARBA" id="ARBA00022723"/>
    </source>
</evidence>